<protein>
    <submittedName>
        <fullName evidence="1">Uncharacterized protein</fullName>
    </submittedName>
</protein>
<organism evidence="1 2">
    <name type="scientific">Polarella glacialis</name>
    <name type="common">Dinoflagellate</name>
    <dbReference type="NCBI Taxonomy" id="89957"/>
    <lineage>
        <taxon>Eukaryota</taxon>
        <taxon>Sar</taxon>
        <taxon>Alveolata</taxon>
        <taxon>Dinophyceae</taxon>
        <taxon>Suessiales</taxon>
        <taxon>Suessiaceae</taxon>
        <taxon>Polarella</taxon>
    </lineage>
</organism>
<evidence type="ECO:0000313" key="1">
    <source>
        <dbReference type="EMBL" id="CAE8583519.1"/>
    </source>
</evidence>
<dbReference type="AlphaFoldDB" id="A0A813D5B9"/>
<reference evidence="1" key="1">
    <citation type="submission" date="2021-02" db="EMBL/GenBank/DDBJ databases">
        <authorList>
            <person name="Dougan E. K."/>
            <person name="Rhodes N."/>
            <person name="Thang M."/>
            <person name="Chan C."/>
        </authorList>
    </citation>
    <scope>NUCLEOTIDE SEQUENCE</scope>
</reference>
<keyword evidence="2" id="KW-1185">Reference proteome</keyword>
<gene>
    <name evidence="1" type="ORF">PGLA1383_LOCUS2480</name>
</gene>
<dbReference type="Proteomes" id="UP000654075">
    <property type="component" value="Unassembled WGS sequence"/>
</dbReference>
<feature type="non-terminal residue" evidence="1">
    <location>
        <position position="1"/>
    </location>
</feature>
<evidence type="ECO:0000313" key="2">
    <source>
        <dbReference type="Proteomes" id="UP000654075"/>
    </source>
</evidence>
<dbReference type="EMBL" id="CAJNNV010000772">
    <property type="protein sequence ID" value="CAE8583519.1"/>
    <property type="molecule type" value="Genomic_DNA"/>
</dbReference>
<proteinExistence type="predicted"/>
<accession>A0A813D5B9</accession>
<name>A0A813D5B9_POLGL</name>
<sequence length="105" mass="11395">DGGTRISTSDRPGIELLSFRGAQRGGSAADAWHGGGEHPVLRVELCSWRPDAGALRSRRRGGEAHRDYLGRRCSSFEALGEPIISWLSRRVATLRSRQPRAAGDG</sequence>
<feature type="non-terminal residue" evidence="1">
    <location>
        <position position="105"/>
    </location>
</feature>
<comment type="caution">
    <text evidence="1">The sequence shown here is derived from an EMBL/GenBank/DDBJ whole genome shotgun (WGS) entry which is preliminary data.</text>
</comment>